<accession>A0ABW5V634</accession>
<name>A0ABW5V634_9BACI</name>
<sequence length="60" mass="6873">KASDFQPLTSVLSYWLFCSVFKERVIMALSKPTFSLYQAANLMSTIIFIELFYACAVVLR</sequence>
<dbReference type="Proteomes" id="UP001597502">
    <property type="component" value="Unassembled WGS sequence"/>
</dbReference>
<keyword evidence="3" id="KW-1185">Reference proteome</keyword>
<keyword evidence="1" id="KW-1133">Transmembrane helix</keyword>
<protein>
    <submittedName>
        <fullName evidence="2">Uncharacterized protein</fullName>
    </submittedName>
</protein>
<reference evidence="3" key="1">
    <citation type="journal article" date="2019" name="Int. J. Syst. Evol. Microbiol.">
        <title>The Global Catalogue of Microorganisms (GCM) 10K type strain sequencing project: providing services to taxonomists for standard genome sequencing and annotation.</title>
        <authorList>
            <consortium name="The Broad Institute Genomics Platform"/>
            <consortium name="The Broad Institute Genome Sequencing Center for Infectious Disease"/>
            <person name="Wu L."/>
            <person name="Ma J."/>
        </authorList>
    </citation>
    <scope>NUCLEOTIDE SEQUENCE [LARGE SCALE GENOMIC DNA]</scope>
    <source>
        <strain evidence="3">TISTR 1535</strain>
    </source>
</reference>
<feature type="transmembrane region" description="Helical" evidence="1">
    <location>
        <begin position="39"/>
        <end position="59"/>
    </location>
</feature>
<proteinExistence type="predicted"/>
<feature type="non-terminal residue" evidence="2">
    <location>
        <position position="1"/>
    </location>
</feature>
<evidence type="ECO:0000313" key="2">
    <source>
        <dbReference type="EMBL" id="MFD2761431.1"/>
    </source>
</evidence>
<gene>
    <name evidence="2" type="ORF">ACFSUO_10680</name>
</gene>
<comment type="caution">
    <text evidence="2">The sequence shown here is derived from an EMBL/GenBank/DDBJ whole genome shotgun (WGS) entry which is preliminary data.</text>
</comment>
<keyword evidence="1" id="KW-0472">Membrane</keyword>
<evidence type="ECO:0000256" key="1">
    <source>
        <dbReference type="SAM" id="Phobius"/>
    </source>
</evidence>
<dbReference type="EMBL" id="JBHUNA010000021">
    <property type="protein sequence ID" value="MFD2761431.1"/>
    <property type="molecule type" value="Genomic_DNA"/>
</dbReference>
<keyword evidence="1" id="KW-0812">Transmembrane</keyword>
<evidence type="ECO:0000313" key="3">
    <source>
        <dbReference type="Proteomes" id="UP001597502"/>
    </source>
</evidence>
<organism evidence="2 3">
    <name type="scientific">Lentibacillus juripiscarius</name>
    <dbReference type="NCBI Taxonomy" id="257446"/>
    <lineage>
        <taxon>Bacteria</taxon>
        <taxon>Bacillati</taxon>
        <taxon>Bacillota</taxon>
        <taxon>Bacilli</taxon>
        <taxon>Bacillales</taxon>
        <taxon>Bacillaceae</taxon>
        <taxon>Lentibacillus</taxon>
    </lineage>
</organism>